<feature type="non-terminal residue" evidence="2">
    <location>
        <position position="1"/>
    </location>
</feature>
<gene>
    <name evidence="2" type="ORF">PCOR1329_LOCUS68833</name>
</gene>
<protein>
    <submittedName>
        <fullName evidence="2">Uncharacterized protein</fullName>
    </submittedName>
</protein>
<proteinExistence type="predicted"/>
<accession>A0ABN9WMV1</accession>
<organism evidence="2 3">
    <name type="scientific">Prorocentrum cordatum</name>
    <dbReference type="NCBI Taxonomy" id="2364126"/>
    <lineage>
        <taxon>Eukaryota</taxon>
        <taxon>Sar</taxon>
        <taxon>Alveolata</taxon>
        <taxon>Dinophyceae</taxon>
        <taxon>Prorocentrales</taxon>
        <taxon>Prorocentraceae</taxon>
        <taxon>Prorocentrum</taxon>
    </lineage>
</organism>
<comment type="caution">
    <text evidence="2">The sequence shown here is derived from an EMBL/GenBank/DDBJ whole genome shotgun (WGS) entry which is preliminary data.</text>
</comment>
<reference evidence="2" key="1">
    <citation type="submission" date="2023-10" db="EMBL/GenBank/DDBJ databases">
        <authorList>
            <person name="Chen Y."/>
            <person name="Shah S."/>
            <person name="Dougan E. K."/>
            <person name="Thang M."/>
            <person name="Chan C."/>
        </authorList>
    </citation>
    <scope>NUCLEOTIDE SEQUENCE [LARGE SCALE GENOMIC DNA]</scope>
</reference>
<feature type="region of interest" description="Disordered" evidence="1">
    <location>
        <begin position="267"/>
        <end position="317"/>
    </location>
</feature>
<dbReference type="EMBL" id="CAUYUJ010019000">
    <property type="protein sequence ID" value="CAK0887927.1"/>
    <property type="molecule type" value="Genomic_DNA"/>
</dbReference>
<feature type="region of interest" description="Disordered" evidence="1">
    <location>
        <begin position="117"/>
        <end position="153"/>
    </location>
</feature>
<evidence type="ECO:0000256" key="1">
    <source>
        <dbReference type="SAM" id="MobiDB-lite"/>
    </source>
</evidence>
<dbReference type="Proteomes" id="UP001189429">
    <property type="component" value="Unassembled WGS sequence"/>
</dbReference>
<feature type="compositionally biased region" description="Basic residues" evidence="1">
    <location>
        <begin position="278"/>
        <end position="288"/>
    </location>
</feature>
<evidence type="ECO:0000313" key="2">
    <source>
        <dbReference type="EMBL" id="CAK0887927.1"/>
    </source>
</evidence>
<evidence type="ECO:0000313" key="3">
    <source>
        <dbReference type="Proteomes" id="UP001189429"/>
    </source>
</evidence>
<feature type="region of interest" description="Disordered" evidence="1">
    <location>
        <begin position="204"/>
        <end position="239"/>
    </location>
</feature>
<keyword evidence="3" id="KW-1185">Reference proteome</keyword>
<name>A0ABN9WMV1_9DINO</name>
<sequence>PGPSSLWWRQPPVVVLVPIPGPQNRFRSDPIARCGVDLTLPLPPPAWGAHLPGRGGLGPLARPSLRGGALRARGRPGPVDDVPEQRRDVGAPVRADAWRGGGGAVEWQIAVDGPALGRSAVGQRPGPLERVPGHQLGLPRPGRGPRRGPGARALRSVAAVVGAVRGDAGRRRRRGPGPGGGRAARVVLHAAHGFQLLRHSALPQALPRRVRGPPCGDARPARRRPRPAPLPRRGRAALAGGAAEAMAAVPPGDEVAHGRRVVGCIRGRVPGGAGARGLQHRVRRRRSQRAGGSGRPGHSCVWPTSSSSIDRRRGRGR</sequence>
<feature type="non-terminal residue" evidence="2">
    <location>
        <position position="317"/>
    </location>
</feature>